<comment type="caution">
    <text evidence="2">The sequence shown here is derived from an EMBL/GenBank/DDBJ whole genome shotgun (WGS) entry which is preliminary data.</text>
</comment>
<keyword evidence="1" id="KW-0732">Signal</keyword>
<sequence length="227" mass="24689">MCVSSYPHPWICRRGITHTLSLSLLSFLCCDGEHSEAARRSRNRDGDGDGEAQIARTAVVVLRRRSLWSDEIRMVERCRRHAQTSGMAIGASEASRVIGAPIVASPSRRSRIAGDRLSSPGFPRAVNGCSPIERACSRGIIARRPASAAISELEVPEPSSSPRPVLVPVEEIPPWLRGIIAGRPTSAAISGLTVPKPSTSLRPVLVRVEKIPLWLRSCVFVIVNEFL</sequence>
<name>A0AA88CX24_FICCA</name>
<protein>
    <recommendedName>
        <fullName evidence="4">Secreted protein</fullName>
    </recommendedName>
</protein>
<gene>
    <name evidence="2" type="ORF">TIFTF001_005068</name>
</gene>
<feature type="chain" id="PRO_5041688499" description="Secreted protein" evidence="1">
    <location>
        <begin position="33"/>
        <end position="227"/>
    </location>
</feature>
<reference evidence="2" key="1">
    <citation type="submission" date="2023-07" db="EMBL/GenBank/DDBJ databases">
        <title>draft genome sequence of fig (Ficus carica).</title>
        <authorList>
            <person name="Takahashi T."/>
            <person name="Nishimura K."/>
        </authorList>
    </citation>
    <scope>NUCLEOTIDE SEQUENCE</scope>
</reference>
<evidence type="ECO:0000313" key="2">
    <source>
        <dbReference type="EMBL" id="GMN35065.1"/>
    </source>
</evidence>
<keyword evidence="3" id="KW-1185">Reference proteome</keyword>
<dbReference type="Proteomes" id="UP001187192">
    <property type="component" value="Unassembled WGS sequence"/>
</dbReference>
<dbReference type="EMBL" id="BTGU01000005">
    <property type="protein sequence ID" value="GMN35065.1"/>
    <property type="molecule type" value="Genomic_DNA"/>
</dbReference>
<evidence type="ECO:0000256" key="1">
    <source>
        <dbReference type="SAM" id="SignalP"/>
    </source>
</evidence>
<accession>A0AA88CX24</accession>
<proteinExistence type="predicted"/>
<organism evidence="2 3">
    <name type="scientific">Ficus carica</name>
    <name type="common">Common fig</name>
    <dbReference type="NCBI Taxonomy" id="3494"/>
    <lineage>
        <taxon>Eukaryota</taxon>
        <taxon>Viridiplantae</taxon>
        <taxon>Streptophyta</taxon>
        <taxon>Embryophyta</taxon>
        <taxon>Tracheophyta</taxon>
        <taxon>Spermatophyta</taxon>
        <taxon>Magnoliopsida</taxon>
        <taxon>eudicotyledons</taxon>
        <taxon>Gunneridae</taxon>
        <taxon>Pentapetalae</taxon>
        <taxon>rosids</taxon>
        <taxon>fabids</taxon>
        <taxon>Rosales</taxon>
        <taxon>Moraceae</taxon>
        <taxon>Ficeae</taxon>
        <taxon>Ficus</taxon>
    </lineage>
</organism>
<evidence type="ECO:0000313" key="3">
    <source>
        <dbReference type="Proteomes" id="UP001187192"/>
    </source>
</evidence>
<evidence type="ECO:0008006" key="4">
    <source>
        <dbReference type="Google" id="ProtNLM"/>
    </source>
</evidence>
<feature type="signal peptide" evidence="1">
    <location>
        <begin position="1"/>
        <end position="32"/>
    </location>
</feature>
<dbReference type="AlphaFoldDB" id="A0AA88CX24"/>